<feature type="region of interest" description="Disordered" evidence="6">
    <location>
        <begin position="609"/>
        <end position="886"/>
    </location>
</feature>
<feature type="coiled-coil region" evidence="5">
    <location>
        <begin position="299"/>
        <end position="333"/>
    </location>
</feature>
<feature type="compositionally biased region" description="Polar residues" evidence="6">
    <location>
        <begin position="243"/>
        <end position="268"/>
    </location>
</feature>
<accession>A0A8H7M3G4</accession>
<feature type="compositionally biased region" description="Pro residues" evidence="6">
    <location>
        <begin position="745"/>
        <end position="756"/>
    </location>
</feature>
<dbReference type="SMART" id="SM00028">
    <property type="entry name" value="TPR"/>
    <property type="match status" value="2"/>
</dbReference>
<keyword evidence="3" id="KW-0697">Rotamase</keyword>
<feature type="compositionally biased region" description="Basic and acidic residues" evidence="6">
    <location>
        <begin position="9"/>
        <end position="25"/>
    </location>
</feature>
<dbReference type="EMBL" id="JACYCF010000013">
    <property type="protein sequence ID" value="KAF8753542.1"/>
    <property type="molecule type" value="Genomic_DNA"/>
</dbReference>
<proteinExistence type="predicted"/>
<feature type="region of interest" description="Disordered" evidence="6">
    <location>
        <begin position="459"/>
        <end position="531"/>
    </location>
</feature>
<protein>
    <recommendedName>
        <fullName evidence="2">peptidylprolyl isomerase</fullName>
        <ecNumber evidence="2">5.2.1.8</ecNumber>
    </recommendedName>
</protein>
<feature type="compositionally biased region" description="Gly residues" evidence="6">
    <location>
        <begin position="26"/>
        <end position="37"/>
    </location>
</feature>
<dbReference type="PANTHER" id="PTHR46512:SF9">
    <property type="entry name" value="PEPTIDYLPROLYL ISOMERASE"/>
    <property type="match status" value="1"/>
</dbReference>
<dbReference type="Proteomes" id="UP000614334">
    <property type="component" value="Unassembled WGS sequence"/>
</dbReference>
<feature type="compositionally biased region" description="Basic and acidic residues" evidence="6">
    <location>
        <begin position="489"/>
        <end position="499"/>
    </location>
</feature>
<dbReference type="SUPFAM" id="SSF48452">
    <property type="entry name" value="TPR-like"/>
    <property type="match status" value="1"/>
</dbReference>
<reference evidence="7" key="1">
    <citation type="submission" date="2020-09" db="EMBL/GenBank/DDBJ databases">
        <title>Comparative genome analyses of four rice-infecting Rhizoctonia solani isolates reveal extensive enrichment of homogalacturonan modification genes.</title>
        <authorList>
            <person name="Lee D.-Y."/>
            <person name="Jeon J."/>
            <person name="Kim K.-T."/>
            <person name="Cheong K."/>
            <person name="Song H."/>
            <person name="Choi G."/>
            <person name="Ko J."/>
            <person name="Opiyo S.O."/>
            <person name="Zuo S."/>
            <person name="Madhav S."/>
            <person name="Lee Y.-H."/>
            <person name="Wang G.-L."/>
        </authorList>
    </citation>
    <scope>NUCLEOTIDE SEQUENCE</scope>
    <source>
        <strain evidence="7">AG1-IA B2</strain>
    </source>
</reference>
<dbReference type="InterPro" id="IPR050754">
    <property type="entry name" value="FKBP4/5/8-like"/>
</dbReference>
<dbReference type="EC" id="5.2.1.8" evidence="2"/>
<evidence type="ECO:0000256" key="6">
    <source>
        <dbReference type="SAM" id="MobiDB-lite"/>
    </source>
</evidence>
<dbReference type="Gene3D" id="1.25.40.10">
    <property type="entry name" value="Tetratricopeptide repeat domain"/>
    <property type="match status" value="1"/>
</dbReference>
<dbReference type="InterPro" id="IPR019734">
    <property type="entry name" value="TPR_rpt"/>
</dbReference>
<gene>
    <name evidence="7" type="ORF">RHS01_07092</name>
</gene>
<feature type="compositionally biased region" description="Basic and acidic residues" evidence="6">
    <location>
        <begin position="659"/>
        <end position="685"/>
    </location>
</feature>
<evidence type="ECO:0000313" key="8">
    <source>
        <dbReference type="Proteomes" id="UP000614334"/>
    </source>
</evidence>
<feature type="region of interest" description="Disordered" evidence="6">
    <location>
        <begin position="1"/>
        <end position="51"/>
    </location>
</feature>
<evidence type="ECO:0000256" key="2">
    <source>
        <dbReference type="ARBA" id="ARBA00013194"/>
    </source>
</evidence>
<dbReference type="AlphaFoldDB" id="A0A8H7M3G4"/>
<dbReference type="InterPro" id="IPR011990">
    <property type="entry name" value="TPR-like_helical_dom_sf"/>
</dbReference>
<evidence type="ECO:0000313" key="7">
    <source>
        <dbReference type="EMBL" id="KAF8753542.1"/>
    </source>
</evidence>
<dbReference type="PANTHER" id="PTHR46512">
    <property type="entry name" value="PEPTIDYLPROLYL ISOMERASE"/>
    <property type="match status" value="1"/>
</dbReference>
<evidence type="ECO:0000256" key="4">
    <source>
        <dbReference type="ARBA" id="ARBA00023235"/>
    </source>
</evidence>
<feature type="compositionally biased region" description="Basic and acidic residues" evidence="6">
    <location>
        <begin position="519"/>
        <end position="531"/>
    </location>
</feature>
<name>A0A8H7M3G4_9AGAM</name>
<feature type="compositionally biased region" description="Low complexity" evidence="6">
    <location>
        <begin position="204"/>
        <end position="215"/>
    </location>
</feature>
<feature type="compositionally biased region" description="Basic and acidic residues" evidence="6">
    <location>
        <begin position="794"/>
        <end position="813"/>
    </location>
</feature>
<evidence type="ECO:0000256" key="5">
    <source>
        <dbReference type="SAM" id="Coils"/>
    </source>
</evidence>
<feature type="compositionally biased region" description="Polar residues" evidence="6">
    <location>
        <begin position="645"/>
        <end position="656"/>
    </location>
</feature>
<feature type="compositionally biased region" description="Basic and acidic residues" evidence="6">
    <location>
        <begin position="609"/>
        <end position="623"/>
    </location>
</feature>
<feature type="region of interest" description="Disordered" evidence="6">
    <location>
        <begin position="199"/>
        <end position="269"/>
    </location>
</feature>
<comment type="caution">
    <text evidence="7">The sequence shown here is derived from an EMBL/GenBank/DDBJ whole genome shotgun (WGS) entry which is preliminary data.</text>
</comment>
<evidence type="ECO:0000256" key="1">
    <source>
        <dbReference type="ARBA" id="ARBA00000971"/>
    </source>
</evidence>
<feature type="region of interest" description="Disordered" evidence="6">
    <location>
        <begin position="562"/>
        <end position="595"/>
    </location>
</feature>
<dbReference type="Gene3D" id="1.10.287.1490">
    <property type="match status" value="1"/>
</dbReference>
<dbReference type="GO" id="GO:0003755">
    <property type="term" value="F:peptidyl-prolyl cis-trans isomerase activity"/>
    <property type="evidence" value="ECO:0007669"/>
    <property type="project" value="UniProtKB-EC"/>
</dbReference>
<evidence type="ECO:0000256" key="3">
    <source>
        <dbReference type="ARBA" id="ARBA00023110"/>
    </source>
</evidence>
<comment type="catalytic activity">
    <reaction evidence="1">
        <text>[protein]-peptidylproline (omega=180) = [protein]-peptidylproline (omega=0)</text>
        <dbReference type="Rhea" id="RHEA:16237"/>
        <dbReference type="Rhea" id="RHEA-COMP:10747"/>
        <dbReference type="Rhea" id="RHEA-COMP:10748"/>
        <dbReference type="ChEBI" id="CHEBI:83833"/>
        <dbReference type="ChEBI" id="CHEBI:83834"/>
        <dbReference type="EC" id="5.2.1.8"/>
    </reaction>
</comment>
<organism evidence="7 8">
    <name type="scientific">Rhizoctonia solani</name>
    <dbReference type="NCBI Taxonomy" id="456999"/>
    <lineage>
        <taxon>Eukaryota</taxon>
        <taxon>Fungi</taxon>
        <taxon>Dikarya</taxon>
        <taxon>Basidiomycota</taxon>
        <taxon>Agaricomycotina</taxon>
        <taxon>Agaricomycetes</taxon>
        <taxon>Cantharellales</taxon>
        <taxon>Ceratobasidiaceae</taxon>
        <taxon>Rhizoctonia</taxon>
    </lineage>
</organism>
<keyword evidence="5" id="KW-0175">Coiled coil</keyword>
<feature type="compositionally biased region" description="Acidic residues" evidence="6">
    <location>
        <begin position="774"/>
        <end position="783"/>
    </location>
</feature>
<sequence>MDIEQKLAVGKEKKATGDECFRSGDYKGGGALTGGGVPDPDNKPGSPQAKTEADELLEKIWTNMAACHLKGGNYKRVIELADKALKKARTYTLKLLSSNTSTERKQLQGEAKAYAAQGYTEKAIDILEELLKQDPNDVLMKKDLEDIKIKQAATEKKGLAKFKGMYNRPSKEEKSGDDGEKVEEGKWAFLVPPQVVYPRSTFITPTPQGGPSTQPLSTSRVPSPPPIEESPEDPITPVKVDNKLNSSSRPSTSKLQYIPQSAQSSNGAGFTPLSARVTPIAAARPIITQSENGPLNAHINSLNKQLVELEALKKDLNARLADSEKKLDSETSRRDRIIRDLSLQYEKEKQEWKDTLNAVQIIHNIAHQRARHELEQERLNYFNSESRILQQNVRILVRDHSLTRFQVHEAQVGKESASYQDQLMDAKDELDELQRMLGQATESYEKELVGQKESIKSLKQQLEHERKSRGSIENGKESLENTNADLTSDLERTRRELARRNPRSKNFRGATEAKSTQKSLEKMQSKHESQLEKLNDLIDSLNEEKKSFEERIDELAKQNRMLEKERDKRVKAEVDQKAMEKQISDLEKGKSKEVKKVEAELKRAIKELESKLSESQAEAREAQEAAQAAEMRVNALEKKLANAKGAQSTQLTSISNKAKGKEKSHRQPSEDPEDVHSKSSDRAVEELVFTDLSEEEEDVEIFPPQSQVKAQPKAKPTKASAPQVFEIEDDDEVAPAKTKPRPKPRPPPEPSPPPVPKAASKPKTNGKSKQTVIVDDDDDDEVDVPSAKPKPRAAPKEKATAKEKEKPKSKSKETNGASGSKRPLDEEPGVAEETGDKKKKKRKLLGVENADFNWGAGPGLLDTLGIPTSLSPIRDKGDKIPRHRRV</sequence>
<feature type="compositionally biased region" description="Basic and acidic residues" evidence="6">
    <location>
        <begin position="459"/>
        <end position="479"/>
    </location>
</feature>
<keyword evidence="4" id="KW-0413">Isomerase</keyword>